<evidence type="ECO:0000259" key="2">
    <source>
        <dbReference type="Pfam" id="PF00775"/>
    </source>
</evidence>
<dbReference type="AlphaFoldDB" id="A0A8H2WZ70"/>
<proteinExistence type="predicted"/>
<feature type="compositionally biased region" description="Polar residues" evidence="1">
    <location>
        <begin position="300"/>
        <end position="314"/>
    </location>
</feature>
<dbReference type="InterPro" id="IPR015889">
    <property type="entry name" value="Intradiol_dOase_core"/>
</dbReference>
<dbReference type="Pfam" id="PF00775">
    <property type="entry name" value="Dioxygenase_C"/>
    <property type="match status" value="1"/>
</dbReference>
<dbReference type="PANTHER" id="PTHR34315">
    <property type="match status" value="1"/>
</dbReference>
<dbReference type="Gene3D" id="2.60.130.10">
    <property type="entry name" value="Aromatic compound dioxygenase"/>
    <property type="match status" value="1"/>
</dbReference>
<evidence type="ECO:0000313" key="3">
    <source>
        <dbReference type="EMBL" id="CAE6412376.1"/>
    </source>
</evidence>
<feature type="region of interest" description="Disordered" evidence="1">
    <location>
        <begin position="120"/>
        <end position="168"/>
    </location>
</feature>
<feature type="compositionally biased region" description="Gly residues" evidence="1">
    <location>
        <begin position="124"/>
        <end position="136"/>
    </location>
</feature>
<dbReference type="GO" id="GO:0016702">
    <property type="term" value="F:oxidoreductase activity, acting on single donors with incorporation of molecular oxygen, incorporation of two atoms of oxygen"/>
    <property type="evidence" value="ECO:0007669"/>
    <property type="project" value="InterPro"/>
</dbReference>
<organism evidence="3 4">
    <name type="scientific">Rhizoctonia solani</name>
    <dbReference type="NCBI Taxonomy" id="456999"/>
    <lineage>
        <taxon>Eukaryota</taxon>
        <taxon>Fungi</taxon>
        <taxon>Dikarya</taxon>
        <taxon>Basidiomycota</taxon>
        <taxon>Agaricomycotina</taxon>
        <taxon>Agaricomycetes</taxon>
        <taxon>Cantharellales</taxon>
        <taxon>Ceratobasidiaceae</taxon>
        <taxon>Rhizoctonia</taxon>
    </lineage>
</organism>
<dbReference type="GO" id="GO:0008199">
    <property type="term" value="F:ferric iron binding"/>
    <property type="evidence" value="ECO:0007669"/>
    <property type="project" value="InterPro"/>
</dbReference>
<gene>
    <name evidence="3" type="ORF">RDB_LOCUS45709</name>
</gene>
<comment type="caution">
    <text evidence="3">The sequence shown here is derived from an EMBL/GenBank/DDBJ whole genome shotgun (WGS) entry which is preliminary data.</text>
</comment>
<evidence type="ECO:0000256" key="1">
    <source>
        <dbReference type="SAM" id="MobiDB-lite"/>
    </source>
</evidence>
<reference evidence="3" key="1">
    <citation type="submission" date="2021-01" db="EMBL/GenBank/DDBJ databases">
        <authorList>
            <person name="Kaushik A."/>
        </authorList>
    </citation>
    <scope>NUCLEOTIDE SEQUENCE</scope>
    <source>
        <strain evidence="3">AG1-1A</strain>
    </source>
</reference>
<dbReference type="CDD" id="cd03457">
    <property type="entry name" value="intradiol_dioxygenase_like"/>
    <property type="match status" value="1"/>
</dbReference>
<feature type="region of interest" description="Disordered" evidence="1">
    <location>
        <begin position="289"/>
        <end position="334"/>
    </location>
</feature>
<evidence type="ECO:0000313" key="4">
    <source>
        <dbReference type="Proteomes" id="UP000663840"/>
    </source>
</evidence>
<feature type="domain" description="Intradiol ring-cleavage dioxygenases" evidence="2">
    <location>
        <begin position="224"/>
        <end position="282"/>
    </location>
</feature>
<dbReference type="PANTHER" id="PTHR34315:SF1">
    <property type="entry name" value="INTRADIOL RING-CLEAVAGE DIOXYGENASES DOMAIN-CONTAINING PROTEIN-RELATED"/>
    <property type="match status" value="1"/>
</dbReference>
<dbReference type="InterPro" id="IPR000627">
    <property type="entry name" value="Intradiol_dOase_C"/>
</dbReference>
<sequence>MHTKGPRKQRYKPTSLHFHFFCTRLAIMLPKTLSAMILSLAAVANIASGHPGEDHTLPRAELHRRQLEANKRHIVARSCASQIAEFNAKRKACEFRAKRALARRSVEPVLNGRHFRRQLPQQGQSGGYQGQPGQQGPGQTQNPGQGQGGPNSISRSFSGGIFPTSAPNSVSASATITELESTVIATAISTTSTSSVATPTSSADAPTYSTIQNSTCVTTPEVTEGPYYVNNELLRQDIREDQAGVELILDIGVMDVTTCTPLEQALVEIWHCNSTGHYSGFTAANTGGGGGNGTAPSGNMTVPSGNATAPTGTESIPAAPTGGAGGGSTSMTDQESFLRGGYATNSEGMVEFLTTYPGFYTGRTVHIHTMIHTNYSVATNGSIISHAGNVRHIGQLFFDDDLNDKILSQGVYANTSETRTYNDEDSILDSENADGYNAYASTELLGETETDGILAYITIGVDPTSETSITSTNYVTAGLE</sequence>
<accession>A0A8H2WZ70</accession>
<dbReference type="Proteomes" id="UP000663840">
    <property type="component" value="Unassembled WGS sequence"/>
</dbReference>
<dbReference type="SUPFAM" id="SSF49482">
    <property type="entry name" value="Aromatic compound dioxygenase"/>
    <property type="match status" value="1"/>
</dbReference>
<name>A0A8H2WZ70_9AGAM</name>
<dbReference type="EMBL" id="CAJMWR010001029">
    <property type="protein sequence ID" value="CAE6412376.1"/>
    <property type="molecule type" value="Genomic_DNA"/>
</dbReference>
<protein>
    <recommendedName>
        <fullName evidence="2">Intradiol ring-cleavage dioxygenases domain-containing protein</fullName>
    </recommendedName>
</protein>